<evidence type="ECO:0000256" key="1">
    <source>
        <dbReference type="ARBA" id="ARBA00007074"/>
    </source>
</evidence>
<dbReference type="SUPFAM" id="SSF54001">
    <property type="entry name" value="Cysteine proteinases"/>
    <property type="match status" value="1"/>
</dbReference>
<gene>
    <name evidence="6" type="ORF">RND15_34295</name>
</gene>
<dbReference type="InterPro" id="IPR051202">
    <property type="entry name" value="Peptidase_C40"/>
</dbReference>
<evidence type="ECO:0000313" key="6">
    <source>
        <dbReference type="EMBL" id="MDT0547726.1"/>
    </source>
</evidence>
<evidence type="ECO:0000256" key="3">
    <source>
        <dbReference type="ARBA" id="ARBA00022801"/>
    </source>
</evidence>
<protein>
    <submittedName>
        <fullName evidence="6">NlpC/P60 family protein</fullName>
    </submittedName>
</protein>
<dbReference type="CDD" id="cd13399">
    <property type="entry name" value="Slt35-like"/>
    <property type="match status" value="1"/>
</dbReference>
<dbReference type="EMBL" id="JAVRFD010000021">
    <property type="protein sequence ID" value="MDT0547726.1"/>
    <property type="molecule type" value="Genomic_DNA"/>
</dbReference>
<dbReference type="RefSeq" id="WP_311728245.1">
    <property type="nucleotide sequence ID" value="NZ_JAVRFD010000021.1"/>
</dbReference>
<dbReference type="Pfam" id="PF00877">
    <property type="entry name" value="NLPC_P60"/>
    <property type="match status" value="1"/>
</dbReference>
<dbReference type="InterPro" id="IPR000064">
    <property type="entry name" value="NLP_P60_dom"/>
</dbReference>
<dbReference type="SUPFAM" id="SSF53955">
    <property type="entry name" value="Lysozyme-like"/>
    <property type="match status" value="1"/>
</dbReference>
<dbReference type="Gene3D" id="3.90.1720.10">
    <property type="entry name" value="endopeptidase domain like (from Nostoc punctiforme)"/>
    <property type="match status" value="1"/>
</dbReference>
<comment type="similarity">
    <text evidence="1">Belongs to the peptidase C40 family.</text>
</comment>
<evidence type="ECO:0000256" key="4">
    <source>
        <dbReference type="ARBA" id="ARBA00022807"/>
    </source>
</evidence>
<keyword evidence="7" id="KW-1185">Reference proteome</keyword>
<dbReference type="PANTHER" id="PTHR47053:SF1">
    <property type="entry name" value="MUREIN DD-ENDOPEPTIDASE MEPH-RELATED"/>
    <property type="match status" value="1"/>
</dbReference>
<name>A0ABU2XP90_9ACTN</name>
<organism evidence="6 7">
    <name type="scientific">Streptomyces lonegramiae</name>
    <dbReference type="NCBI Taxonomy" id="3075524"/>
    <lineage>
        <taxon>Bacteria</taxon>
        <taxon>Bacillati</taxon>
        <taxon>Actinomycetota</taxon>
        <taxon>Actinomycetes</taxon>
        <taxon>Kitasatosporales</taxon>
        <taxon>Streptomycetaceae</taxon>
        <taxon>Streptomyces</taxon>
    </lineage>
</organism>
<dbReference type="PROSITE" id="PS51935">
    <property type="entry name" value="NLPC_P60"/>
    <property type="match status" value="1"/>
</dbReference>
<reference evidence="6" key="1">
    <citation type="submission" date="2024-05" db="EMBL/GenBank/DDBJ databases">
        <title>30 novel species of actinomycetes from the DSMZ collection.</title>
        <authorList>
            <person name="Nouioui I."/>
        </authorList>
    </citation>
    <scope>NUCLEOTIDE SEQUENCE</scope>
    <source>
        <strain evidence="6">DSM 41529</strain>
    </source>
</reference>
<dbReference type="Proteomes" id="UP001180754">
    <property type="component" value="Unassembled WGS sequence"/>
</dbReference>
<dbReference type="Gene3D" id="1.10.530.10">
    <property type="match status" value="1"/>
</dbReference>
<proteinExistence type="inferred from homology"/>
<dbReference type="InterPro" id="IPR023346">
    <property type="entry name" value="Lysozyme-like_dom_sf"/>
</dbReference>
<keyword evidence="4" id="KW-0788">Thiol protease</keyword>
<evidence type="ECO:0000313" key="7">
    <source>
        <dbReference type="Proteomes" id="UP001180754"/>
    </source>
</evidence>
<keyword evidence="2" id="KW-0645">Protease</keyword>
<dbReference type="InterPro" id="IPR038765">
    <property type="entry name" value="Papain-like_cys_pep_sf"/>
</dbReference>
<evidence type="ECO:0000256" key="2">
    <source>
        <dbReference type="ARBA" id="ARBA00022670"/>
    </source>
</evidence>
<dbReference type="PANTHER" id="PTHR47053">
    <property type="entry name" value="MUREIN DD-ENDOPEPTIDASE MEPH-RELATED"/>
    <property type="match status" value="1"/>
</dbReference>
<sequence>MSMLVKATTGIGCTIVALPLLAALLVAALLDSLIPGSGSSTATPGKNALSDIPPTMLDLYQRAAPECPGLSWTILAAIGKAETDHGRHPTMKSPAGAVGPMQFLPATFRTYAHPVPAGGKRPPTPWDPVDAVFAAARLLCANGAKHSQNLEHAIYAYNHSHAYVANILRIAQRYAAASPATSPGPATGSARASNAVAFARRQLGTPYVWGGDGPAEGGFDCSGLTKAAYASIGITLPRVAQDQYDAGPRLAAREHLLPGDLLFFGTGPQAITHVGIYTGHHRMIDAPRPGAEVREARVRLTGAAYQGATRPNLRGAR</sequence>
<feature type="domain" description="NlpC/P60" evidence="5">
    <location>
        <begin position="189"/>
        <end position="317"/>
    </location>
</feature>
<dbReference type="InterPro" id="IPR008258">
    <property type="entry name" value="Transglycosylase_SLT_dom_1"/>
</dbReference>
<comment type="caution">
    <text evidence="6">The sequence shown here is derived from an EMBL/GenBank/DDBJ whole genome shotgun (WGS) entry which is preliminary data.</text>
</comment>
<evidence type="ECO:0000259" key="5">
    <source>
        <dbReference type="PROSITE" id="PS51935"/>
    </source>
</evidence>
<dbReference type="Pfam" id="PF01464">
    <property type="entry name" value="SLT"/>
    <property type="match status" value="1"/>
</dbReference>
<keyword evidence="3" id="KW-0378">Hydrolase</keyword>
<accession>A0ABU2XP90</accession>